<dbReference type="AlphaFoldDB" id="A0A0S2FGH4"/>
<dbReference type="InterPro" id="IPR011990">
    <property type="entry name" value="TPR-like_helical_dom_sf"/>
</dbReference>
<dbReference type="eggNOG" id="COG3803">
    <property type="taxonomic scope" value="Bacteria"/>
</dbReference>
<dbReference type="SUPFAM" id="SSF48452">
    <property type="entry name" value="TPR-like"/>
    <property type="match status" value="1"/>
</dbReference>
<sequence length="183" mass="20960">MTAKDVVDFWRNAGPARWFDRNDSFDHQCRSGFLEAHHAAARREHDDWVERDAESALALLILLDQIPRNVFRGSAHSYATDPLARHYARRSLELGHDRRIEPALRAFFYLPFEHSEQIDDQHRSVELHRGLPPNPDGSDPAQWAVTHLEIIERFGRFPHRNAALGRASTAEEQAYLDGGGFKG</sequence>
<organism evidence="1 2">
    <name type="scientific">Lysobacter antibioticus</name>
    <dbReference type="NCBI Taxonomy" id="84531"/>
    <lineage>
        <taxon>Bacteria</taxon>
        <taxon>Pseudomonadati</taxon>
        <taxon>Pseudomonadota</taxon>
        <taxon>Gammaproteobacteria</taxon>
        <taxon>Lysobacterales</taxon>
        <taxon>Lysobacteraceae</taxon>
        <taxon>Lysobacter</taxon>
    </lineage>
</organism>
<dbReference type="STRING" id="84531.LA76x_4525"/>
<evidence type="ECO:0000313" key="1">
    <source>
        <dbReference type="EMBL" id="ALN82633.1"/>
    </source>
</evidence>
<dbReference type="InterPro" id="IPR010323">
    <property type="entry name" value="DUF924"/>
</dbReference>
<evidence type="ECO:0000313" key="2">
    <source>
        <dbReference type="Proteomes" id="UP000060787"/>
    </source>
</evidence>
<protein>
    <recommendedName>
        <fullName evidence="3">SpoVR like family protein</fullName>
    </recommendedName>
</protein>
<dbReference type="Pfam" id="PF06041">
    <property type="entry name" value="DUF924"/>
    <property type="match status" value="1"/>
</dbReference>
<reference evidence="1 2" key="1">
    <citation type="journal article" date="2015" name="BMC Genomics">
        <title>Comparative genomics and metabolic profiling of the genus Lysobacter.</title>
        <authorList>
            <person name="de Bruijn I."/>
            <person name="Cheng X."/>
            <person name="de Jager V."/>
            <person name="Exposito R.G."/>
            <person name="Watrous J."/>
            <person name="Patel N."/>
            <person name="Postma J."/>
            <person name="Dorrestein P.C."/>
            <person name="Kobayashi D."/>
            <person name="Raaijmakers J.M."/>
        </authorList>
    </citation>
    <scope>NUCLEOTIDE SEQUENCE [LARGE SCALE GENOMIC DNA]</scope>
    <source>
        <strain evidence="1 2">76</strain>
    </source>
</reference>
<evidence type="ECO:0008006" key="3">
    <source>
        <dbReference type="Google" id="ProtNLM"/>
    </source>
</evidence>
<dbReference type="PATRIC" id="fig|84531.8.peg.4524"/>
<proteinExistence type="predicted"/>
<accession>A0A0S2FGH4</accession>
<dbReference type="KEGG" id="lab:LA76x_4525"/>
<keyword evidence="2" id="KW-1185">Reference proteome</keyword>
<dbReference type="Gene3D" id="1.25.40.10">
    <property type="entry name" value="Tetratricopeptide repeat domain"/>
    <property type="match status" value="1"/>
</dbReference>
<dbReference type="Gene3D" id="1.20.58.320">
    <property type="entry name" value="TPR-like"/>
    <property type="match status" value="1"/>
</dbReference>
<dbReference type="Proteomes" id="UP000060787">
    <property type="component" value="Chromosome"/>
</dbReference>
<dbReference type="EMBL" id="CP011129">
    <property type="protein sequence ID" value="ALN82633.1"/>
    <property type="molecule type" value="Genomic_DNA"/>
</dbReference>
<gene>
    <name evidence="1" type="ORF">LA76x_4525</name>
</gene>
<name>A0A0S2FGH4_LYSAN</name>